<dbReference type="RefSeq" id="XP_038068958.1">
    <property type="nucleotide sequence ID" value="XM_038213030.1"/>
</dbReference>
<dbReference type="Pfam" id="PF16015">
    <property type="entry name" value="Promethin"/>
    <property type="match status" value="1"/>
</dbReference>
<dbReference type="EnsemblMetazoa" id="XM_038213030.1">
    <property type="protein sequence ID" value="XP_038068958.1"/>
    <property type="gene ID" value="LOC119738238"/>
</dbReference>
<dbReference type="OMA" id="RFTWRIA"/>
<accession>A0A914AZ23</accession>
<dbReference type="OrthoDB" id="10437613at2759"/>
<dbReference type="GeneID" id="119738238"/>
<protein>
    <submittedName>
        <fullName evidence="2">Uncharacterized protein</fullName>
    </submittedName>
</protein>
<dbReference type="RefSeq" id="XP_038068957.1">
    <property type="nucleotide sequence ID" value="XM_038213029.1"/>
</dbReference>
<evidence type="ECO:0000313" key="2">
    <source>
        <dbReference type="EnsemblMetazoa" id="XP_038068957.1"/>
    </source>
</evidence>
<reference evidence="2" key="1">
    <citation type="submission" date="2022-11" db="UniProtKB">
        <authorList>
            <consortium name="EnsemblMetazoa"/>
        </authorList>
    </citation>
    <scope>IDENTIFICATION</scope>
</reference>
<proteinExistence type="predicted"/>
<sequence>MAAVIMTDKMENMRSWFQTIIDGLMVKERLAMAVNFAKERPVAATLIGVAVATSFLPAVAFVSFVVAMLIIGVVALLVVEGTAILMGGGLLLFALFGSMIATVVVGVSILTGLIAGRFTWRITAPLRAKMAERLGMCKGSANVMNSPGTPKEKGQFETDDILDFTSNARKVETD</sequence>
<feature type="transmembrane region" description="Helical" evidence="1">
    <location>
        <begin position="91"/>
        <end position="120"/>
    </location>
</feature>
<feature type="transmembrane region" description="Helical" evidence="1">
    <location>
        <begin position="46"/>
        <end position="79"/>
    </location>
</feature>
<dbReference type="AlphaFoldDB" id="A0A914AZ23"/>
<dbReference type="EnsemblMetazoa" id="XM_038213029.1">
    <property type="protein sequence ID" value="XP_038068957.1"/>
    <property type="gene ID" value="LOC119738238"/>
</dbReference>
<name>A0A914AZ23_PATMI</name>
<keyword evidence="3" id="KW-1185">Reference proteome</keyword>
<organism evidence="2 3">
    <name type="scientific">Patiria miniata</name>
    <name type="common">Bat star</name>
    <name type="synonym">Asterina miniata</name>
    <dbReference type="NCBI Taxonomy" id="46514"/>
    <lineage>
        <taxon>Eukaryota</taxon>
        <taxon>Metazoa</taxon>
        <taxon>Echinodermata</taxon>
        <taxon>Eleutherozoa</taxon>
        <taxon>Asterozoa</taxon>
        <taxon>Asteroidea</taxon>
        <taxon>Valvatacea</taxon>
        <taxon>Valvatida</taxon>
        <taxon>Asterinidae</taxon>
        <taxon>Patiria</taxon>
    </lineage>
</organism>
<keyword evidence="1" id="KW-0472">Membrane</keyword>
<evidence type="ECO:0000256" key="1">
    <source>
        <dbReference type="SAM" id="Phobius"/>
    </source>
</evidence>
<keyword evidence="1" id="KW-1133">Transmembrane helix</keyword>
<dbReference type="Proteomes" id="UP000887568">
    <property type="component" value="Unplaced"/>
</dbReference>
<evidence type="ECO:0000313" key="3">
    <source>
        <dbReference type="Proteomes" id="UP000887568"/>
    </source>
</evidence>
<keyword evidence="1" id="KW-0812">Transmembrane</keyword>